<proteinExistence type="predicted"/>
<organism evidence="1 2">
    <name type="scientific">Oceanimonas pelagia</name>
    <dbReference type="NCBI Taxonomy" id="3028314"/>
    <lineage>
        <taxon>Bacteria</taxon>
        <taxon>Pseudomonadati</taxon>
        <taxon>Pseudomonadota</taxon>
        <taxon>Gammaproteobacteria</taxon>
        <taxon>Aeromonadales</taxon>
        <taxon>Aeromonadaceae</taxon>
        <taxon>Oceanimonas</taxon>
    </lineage>
</organism>
<reference evidence="1 2" key="1">
    <citation type="submission" date="2023-02" db="EMBL/GenBank/DDBJ databases">
        <title>Complete genome sequence of a novel bacterium Oceanimonas sp. NTOU-MSR1 isolated from marine coast sediment.</title>
        <authorList>
            <person name="Yang H.-T."/>
            <person name="Chen Y.-L."/>
            <person name="Ho Y.-N."/>
        </authorList>
    </citation>
    <scope>NUCLEOTIDE SEQUENCE [LARGE SCALE GENOMIC DNA]</scope>
    <source>
        <strain evidence="1 2">NTOU-MSR1</strain>
    </source>
</reference>
<protein>
    <submittedName>
        <fullName evidence="1">Uncharacterized protein</fullName>
    </submittedName>
</protein>
<name>A0AA50KQC4_9GAMM</name>
<evidence type="ECO:0000313" key="1">
    <source>
        <dbReference type="EMBL" id="WMC11773.1"/>
    </source>
</evidence>
<dbReference type="AlphaFoldDB" id="A0AA50KQC4"/>
<keyword evidence="2" id="KW-1185">Reference proteome</keyword>
<evidence type="ECO:0000313" key="2">
    <source>
        <dbReference type="Proteomes" id="UP001223802"/>
    </source>
</evidence>
<gene>
    <name evidence="1" type="ORF">PU634_05240</name>
</gene>
<dbReference type="RefSeq" id="WP_306763009.1">
    <property type="nucleotide sequence ID" value="NZ_CP118224.1"/>
</dbReference>
<dbReference type="EMBL" id="CP118224">
    <property type="protein sequence ID" value="WMC11773.1"/>
    <property type="molecule type" value="Genomic_DNA"/>
</dbReference>
<dbReference type="Proteomes" id="UP001223802">
    <property type="component" value="Chromosome"/>
</dbReference>
<accession>A0AA50KQC4</accession>
<dbReference type="KEGG" id="ope:PU634_05240"/>
<sequence length="97" mass="10462">MKTLTGEELEGMVEHWLSTPVNGYLGSDYGQDAKSILQLPHTDEAADELIRKLRQDIIITTSLPAGAVSLYGVPSGVDRFDIVLEVAGRTFDLSGGN</sequence>